<evidence type="ECO:0000313" key="2">
    <source>
        <dbReference type="Proteomes" id="UP000761574"/>
    </source>
</evidence>
<comment type="caution">
    <text evidence="1">The sequence shown here is derived from an EMBL/GenBank/DDBJ whole genome shotgun (WGS) entry which is preliminary data.</text>
</comment>
<evidence type="ECO:0000313" key="1">
    <source>
        <dbReference type="EMBL" id="GIU45904.1"/>
    </source>
</evidence>
<organism evidence="1 2">
    <name type="scientific">Shewanella algidipiscicola</name>
    <dbReference type="NCBI Taxonomy" id="614070"/>
    <lineage>
        <taxon>Bacteria</taxon>
        <taxon>Pseudomonadati</taxon>
        <taxon>Pseudomonadota</taxon>
        <taxon>Gammaproteobacteria</taxon>
        <taxon>Alteromonadales</taxon>
        <taxon>Shewanellaceae</taxon>
        <taxon>Shewanella</taxon>
    </lineage>
</organism>
<keyword evidence="2" id="KW-1185">Reference proteome</keyword>
<sequence length="101" mass="11230">MCDKISAYLFLHLHKGIKMNPIIAILKEHNVSDEKINELFQTLTENPLMAMGTIGQLGIAPEKLQQLMAMVMQNPALIKEAVDELGLDFAKVEAAKAQLQQ</sequence>
<proteinExistence type="predicted"/>
<accession>A0ABQ4PEF7</accession>
<dbReference type="Pfam" id="PF11212">
    <property type="entry name" value="DUF2999"/>
    <property type="match status" value="1"/>
</dbReference>
<dbReference type="EMBL" id="BPFB01000014">
    <property type="protein sequence ID" value="GIU45904.1"/>
    <property type="molecule type" value="Genomic_DNA"/>
</dbReference>
<reference evidence="1 2" key="1">
    <citation type="submission" date="2021-05" db="EMBL/GenBank/DDBJ databases">
        <title>Molecular characterization for Shewanella algae harboring chromosomal blaOXA-55-like strains isolated from clinical and environment sample.</title>
        <authorList>
            <person name="Ohama Y."/>
            <person name="Aoki K."/>
            <person name="Harada S."/>
            <person name="Moriya K."/>
            <person name="Ishii Y."/>
            <person name="Tateda K."/>
        </authorList>
    </citation>
    <scope>NUCLEOTIDE SEQUENCE [LARGE SCALE GENOMIC DNA]</scope>
    <source>
        <strain evidence="1 2">LMG 23746</strain>
    </source>
</reference>
<dbReference type="InterPro" id="IPR021376">
    <property type="entry name" value="DUF2999"/>
</dbReference>
<name>A0ABQ4PEF7_9GAMM</name>
<dbReference type="Proteomes" id="UP000761574">
    <property type="component" value="Unassembled WGS sequence"/>
</dbReference>
<gene>
    <name evidence="1" type="ORF">TUM4630_15100</name>
</gene>
<protein>
    <submittedName>
        <fullName evidence="1">DUF2999 domain-containing protein</fullName>
    </submittedName>
</protein>